<dbReference type="RefSeq" id="WP_050061030.1">
    <property type="nucleotide sequence ID" value="NZ_JACHEK010000008.1"/>
</dbReference>
<evidence type="ECO:0000256" key="6">
    <source>
        <dbReference type="ARBA" id="ARBA00024207"/>
    </source>
</evidence>
<dbReference type="OrthoDB" id="9810538at2"/>
<dbReference type="PANTHER" id="PTHR34139">
    <property type="entry name" value="UPF0331 PROTEIN MJ0127"/>
    <property type="match status" value="1"/>
</dbReference>
<dbReference type="EMBL" id="JACHEK010000008">
    <property type="protein sequence ID" value="MBB6146046.1"/>
    <property type="molecule type" value="Genomic_DNA"/>
</dbReference>
<dbReference type="GO" id="GO:0016787">
    <property type="term" value="F:hydrolase activity"/>
    <property type="evidence" value="ECO:0007669"/>
    <property type="project" value="UniProtKB-KW"/>
</dbReference>
<sequence>MRLEVKKYLYDIQHAAELVVLFTANKEFTDYQQDAMLRLAVERALTIIGEALSQLAKLDAVFASRLNEHQRIIAFRNILIHAYAEVDDRIVWDVVRQKIPALLVQASSLLTENA</sequence>
<keyword evidence="1" id="KW-0597">Phosphoprotein</keyword>
<dbReference type="GO" id="GO:0000166">
    <property type="term" value="F:nucleotide binding"/>
    <property type="evidence" value="ECO:0007669"/>
    <property type="project" value="UniProtKB-KW"/>
</dbReference>
<dbReference type="AlphaFoldDB" id="A0A841JXF9"/>
<keyword evidence="8" id="KW-1185">Reference proteome</keyword>
<gene>
    <name evidence="7" type="ORF">HNQ77_004016</name>
</gene>
<accession>A0A841JXF9</accession>
<evidence type="ECO:0000256" key="4">
    <source>
        <dbReference type="ARBA" id="ARBA00022741"/>
    </source>
</evidence>
<dbReference type="Gene3D" id="1.20.120.580">
    <property type="entry name" value="bsu32300-like"/>
    <property type="match status" value="1"/>
</dbReference>
<comment type="caution">
    <text evidence="7">The sequence shown here is derived from an EMBL/GenBank/DDBJ whole genome shotgun (WGS) entry which is preliminary data.</text>
</comment>
<comment type="similarity">
    <text evidence="6">Belongs to the HepT RNase toxin family.</text>
</comment>
<reference evidence="7 8" key="1">
    <citation type="submission" date="2020-08" db="EMBL/GenBank/DDBJ databases">
        <title>Genomic Encyclopedia of Type Strains, Phase IV (KMG-IV): sequencing the most valuable type-strain genomes for metagenomic binning, comparative biology and taxonomic classification.</title>
        <authorList>
            <person name="Goeker M."/>
        </authorList>
    </citation>
    <scope>NUCLEOTIDE SEQUENCE [LARGE SCALE GENOMIC DNA]</scope>
    <source>
        <strain evidence="7 8">DSM 103733</strain>
    </source>
</reference>
<evidence type="ECO:0000313" key="8">
    <source>
        <dbReference type="Proteomes" id="UP000538666"/>
    </source>
</evidence>
<name>A0A841JXF9_9BACT</name>
<evidence type="ECO:0000313" key="7">
    <source>
        <dbReference type="EMBL" id="MBB6146046.1"/>
    </source>
</evidence>
<evidence type="ECO:0000256" key="1">
    <source>
        <dbReference type="ARBA" id="ARBA00022553"/>
    </source>
</evidence>
<keyword evidence="4" id="KW-0547">Nucleotide-binding</keyword>
<dbReference type="GO" id="GO:0004540">
    <property type="term" value="F:RNA nuclease activity"/>
    <property type="evidence" value="ECO:0007669"/>
    <property type="project" value="InterPro"/>
</dbReference>
<dbReference type="InterPro" id="IPR051813">
    <property type="entry name" value="HepT_RNase_toxin"/>
</dbReference>
<dbReference type="Proteomes" id="UP000538666">
    <property type="component" value="Unassembled WGS sequence"/>
</dbReference>
<dbReference type="InterPro" id="IPR037038">
    <property type="entry name" value="HepT-like_sf"/>
</dbReference>
<dbReference type="InterPro" id="IPR008201">
    <property type="entry name" value="HepT-like"/>
</dbReference>
<proteinExistence type="inferred from homology"/>
<evidence type="ECO:0000256" key="2">
    <source>
        <dbReference type="ARBA" id="ARBA00022649"/>
    </source>
</evidence>
<protein>
    <submittedName>
        <fullName evidence="7">Uncharacterized protein with HEPN domain</fullName>
    </submittedName>
</protein>
<organism evidence="7 8">
    <name type="scientific">Silvibacterium bohemicum</name>
    <dbReference type="NCBI Taxonomy" id="1577686"/>
    <lineage>
        <taxon>Bacteria</taxon>
        <taxon>Pseudomonadati</taxon>
        <taxon>Acidobacteriota</taxon>
        <taxon>Terriglobia</taxon>
        <taxon>Terriglobales</taxon>
        <taxon>Acidobacteriaceae</taxon>
        <taxon>Silvibacterium</taxon>
    </lineage>
</organism>
<keyword evidence="5" id="KW-0378">Hydrolase</keyword>
<dbReference type="Pfam" id="PF01934">
    <property type="entry name" value="HepT-like"/>
    <property type="match status" value="1"/>
</dbReference>
<evidence type="ECO:0000256" key="3">
    <source>
        <dbReference type="ARBA" id="ARBA00022722"/>
    </source>
</evidence>
<dbReference type="GO" id="GO:0110001">
    <property type="term" value="C:toxin-antitoxin complex"/>
    <property type="evidence" value="ECO:0007669"/>
    <property type="project" value="InterPro"/>
</dbReference>
<keyword evidence="2" id="KW-1277">Toxin-antitoxin system</keyword>
<dbReference type="PANTHER" id="PTHR34139:SF1">
    <property type="entry name" value="RNASE MJ1380-RELATED"/>
    <property type="match status" value="1"/>
</dbReference>
<evidence type="ECO:0000256" key="5">
    <source>
        <dbReference type="ARBA" id="ARBA00022801"/>
    </source>
</evidence>
<keyword evidence="3" id="KW-0540">Nuclease</keyword>